<feature type="compositionally biased region" description="Polar residues" evidence="2">
    <location>
        <begin position="39"/>
        <end position="60"/>
    </location>
</feature>
<evidence type="ECO:0000313" key="5">
    <source>
        <dbReference type="Proteomes" id="UP000070544"/>
    </source>
</evidence>
<name>A0A138ZZL9_GONPJ</name>
<organism evidence="4 5">
    <name type="scientific">Gonapodya prolifera (strain JEL478)</name>
    <name type="common">Monoblepharis prolifera</name>
    <dbReference type="NCBI Taxonomy" id="1344416"/>
    <lineage>
        <taxon>Eukaryota</taxon>
        <taxon>Fungi</taxon>
        <taxon>Fungi incertae sedis</taxon>
        <taxon>Chytridiomycota</taxon>
        <taxon>Chytridiomycota incertae sedis</taxon>
        <taxon>Monoblepharidomycetes</taxon>
        <taxon>Monoblepharidales</taxon>
        <taxon>Gonapodyaceae</taxon>
        <taxon>Gonapodya</taxon>
    </lineage>
</organism>
<accession>A0A138ZZL9</accession>
<feature type="compositionally biased region" description="Basic and acidic residues" evidence="2">
    <location>
        <begin position="209"/>
        <end position="232"/>
    </location>
</feature>
<evidence type="ECO:0000256" key="1">
    <source>
        <dbReference type="SAM" id="Coils"/>
    </source>
</evidence>
<gene>
    <name evidence="4" type="ORF">M427DRAFT_38055</name>
</gene>
<dbReference type="GO" id="GO:0003700">
    <property type="term" value="F:DNA-binding transcription factor activity"/>
    <property type="evidence" value="ECO:0007669"/>
    <property type="project" value="InterPro"/>
</dbReference>
<dbReference type="AlphaFoldDB" id="A0A138ZZL9"/>
<dbReference type="Gene3D" id="1.20.5.1000">
    <property type="entry name" value="arf6 gtpase in complex with a specific effector, jip4"/>
    <property type="match status" value="1"/>
</dbReference>
<feature type="domain" description="BZIP" evidence="3">
    <location>
        <begin position="213"/>
        <end position="228"/>
    </location>
</feature>
<evidence type="ECO:0000313" key="4">
    <source>
        <dbReference type="EMBL" id="KXS09949.1"/>
    </source>
</evidence>
<evidence type="ECO:0000256" key="2">
    <source>
        <dbReference type="SAM" id="MobiDB-lite"/>
    </source>
</evidence>
<reference evidence="4 5" key="1">
    <citation type="journal article" date="2015" name="Genome Biol. Evol.">
        <title>Phylogenomic analyses indicate that early fungi evolved digesting cell walls of algal ancestors of land plants.</title>
        <authorList>
            <person name="Chang Y."/>
            <person name="Wang S."/>
            <person name="Sekimoto S."/>
            <person name="Aerts A.L."/>
            <person name="Choi C."/>
            <person name="Clum A."/>
            <person name="LaButti K.M."/>
            <person name="Lindquist E.A."/>
            <person name="Yee Ngan C."/>
            <person name="Ohm R.A."/>
            <person name="Salamov A.A."/>
            <person name="Grigoriev I.V."/>
            <person name="Spatafora J.W."/>
            <person name="Berbee M.L."/>
        </authorList>
    </citation>
    <scope>NUCLEOTIDE SEQUENCE [LARGE SCALE GENOMIC DNA]</scope>
    <source>
        <strain evidence="4 5">JEL478</strain>
    </source>
</reference>
<feature type="compositionally biased region" description="Low complexity" evidence="2">
    <location>
        <begin position="1"/>
        <end position="38"/>
    </location>
</feature>
<keyword evidence="1" id="KW-0175">Coiled coil</keyword>
<feature type="region of interest" description="Disordered" evidence="2">
    <location>
        <begin position="1"/>
        <end position="113"/>
    </location>
</feature>
<feature type="coiled-coil region" evidence="1">
    <location>
        <begin position="267"/>
        <end position="322"/>
    </location>
</feature>
<feature type="compositionally biased region" description="Basic and acidic residues" evidence="2">
    <location>
        <begin position="103"/>
        <end position="113"/>
    </location>
</feature>
<dbReference type="EMBL" id="KQ965842">
    <property type="protein sequence ID" value="KXS09949.1"/>
    <property type="molecule type" value="Genomic_DNA"/>
</dbReference>
<dbReference type="InterPro" id="IPR004827">
    <property type="entry name" value="bZIP"/>
</dbReference>
<protein>
    <recommendedName>
        <fullName evidence="3">BZIP domain-containing protein</fullName>
    </recommendedName>
</protein>
<sequence>MVLNPPSSDPTHTSPSLSLTSTSPLSTFSSGSSHSSFSQRGSATPTTQLAAYPSRATSAGSAHPILAHSSAKGQVRALGIRRPGPPAALGNEPRGTKRSVSGLDHEDGERDNFDRGRKCKVQAHGKGHHDTVYHEGHADGGESAHLQDKEGLLLLDAGDKSPLTLPIPAPGHGLRDDPLRTTDPALLAALLAPVRRRRRRTEEEDVVDEDTKKRRTKNTEAARRSRLRDGERKLDSCDEMRLSQSRVPIVPAIPDTDRLVYRKSLALAQLELRVNSLTASNEALQARVEQLEKERDEWRRRAEARKDELGQWEEKIEELHGEMNARGIVVPSADSWPQRS</sequence>
<dbReference type="PROSITE" id="PS00036">
    <property type="entry name" value="BZIP_BASIC"/>
    <property type="match status" value="1"/>
</dbReference>
<feature type="region of interest" description="Disordered" evidence="2">
    <location>
        <begin position="197"/>
        <end position="232"/>
    </location>
</feature>
<dbReference type="Proteomes" id="UP000070544">
    <property type="component" value="Unassembled WGS sequence"/>
</dbReference>
<keyword evidence="5" id="KW-1185">Reference proteome</keyword>
<proteinExistence type="predicted"/>
<evidence type="ECO:0000259" key="3">
    <source>
        <dbReference type="PROSITE" id="PS00036"/>
    </source>
</evidence>